<dbReference type="Gene3D" id="3.30.70.100">
    <property type="match status" value="1"/>
</dbReference>
<name>A0A157L6T5_9BORD</name>
<dbReference type="SUPFAM" id="SSF54909">
    <property type="entry name" value="Dimeric alpha+beta barrel"/>
    <property type="match status" value="1"/>
</dbReference>
<dbReference type="InterPro" id="IPR011008">
    <property type="entry name" value="Dimeric_a/b-barrel"/>
</dbReference>
<reference evidence="2 3" key="1">
    <citation type="submission" date="2016-04" db="EMBL/GenBank/DDBJ databases">
        <authorList>
            <consortium name="Pathogen Informatics"/>
        </authorList>
    </citation>
    <scope>NUCLEOTIDE SEQUENCE [LARGE SCALE GENOMIC DNA]</scope>
    <source>
        <strain evidence="2 3">H044680328</strain>
    </source>
</reference>
<dbReference type="Proteomes" id="UP000076825">
    <property type="component" value="Chromosome 1"/>
</dbReference>
<evidence type="ECO:0000313" key="3">
    <source>
        <dbReference type="Proteomes" id="UP000076825"/>
    </source>
</evidence>
<dbReference type="GeneID" id="56588579"/>
<organism evidence="2 3">
    <name type="scientific">Bordetella trematum</name>
    <dbReference type="NCBI Taxonomy" id="123899"/>
    <lineage>
        <taxon>Bacteria</taxon>
        <taxon>Pseudomonadati</taxon>
        <taxon>Pseudomonadota</taxon>
        <taxon>Betaproteobacteria</taxon>
        <taxon>Burkholderiales</taxon>
        <taxon>Alcaligenaceae</taxon>
        <taxon>Bordetella</taxon>
    </lineage>
</organism>
<dbReference type="GO" id="GO:0004497">
    <property type="term" value="F:monooxygenase activity"/>
    <property type="evidence" value="ECO:0007669"/>
    <property type="project" value="UniProtKB-KW"/>
</dbReference>
<dbReference type="eggNOG" id="COG2329">
    <property type="taxonomic scope" value="Bacteria"/>
</dbReference>
<dbReference type="PATRIC" id="fig|123899.6.peg.4204"/>
<accession>A0A157L6T5</accession>
<gene>
    <name evidence="2" type="ORF">SAMEA3906487_04206</name>
</gene>
<feature type="domain" description="ABM" evidence="1">
    <location>
        <begin position="2"/>
        <end position="93"/>
    </location>
</feature>
<sequence>MIYEHTQIWVQAGQQQAFEAAARQGLETVIARSKGYIAHELIHDVHDPCHYLLRIEWQTLENHLVDFRQSPAFPQWRAFISDFFQQPPQTAHYCPLTAA</sequence>
<evidence type="ECO:0000313" key="2">
    <source>
        <dbReference type="EMBL" id="SAI74453.1"/>
    </source>
</evidence>
<keyword evidence="3" id="KW-1185">Reference proteome</keyword>
<dbReference type="OrthoDB" id="9798157at2"/>
<evidence type="ECO:0000259" key="1">
    <source>
        <dbReference type="PROSITE" id="PS51725"/>
    </source>
</evidence>
<keyword evidence="2" id="KW-0503">Monooxygenase</keyword>
<dbReference type="EMBL" id="LT546645">
    <property type="protein sequence ID" value="SAI74453.1"/>
    <property type="molecule type" value="Genomic_DNA"/>
</dbReference>
<dbReference type="PROSITE" id="PS51725">
    <property type="entry name" value="ABM"/>
    <property type="match status" value="1"/>
</dbReference>
<dbReference type="AlphaFoldDB" id="A0A157L6T5"/>
<keyword evidence="2" id="KW-0560">Oxidoreductase</keyword>
<dbReference type="RefSeq" id="WP_063492511.1">
    <property type="nucleotide sequence ID" value="NZ_CP016340.1"/>
</dbReference>
<proteinExistence type="predicted"/>
<dbReference type="InterPro" id="IPR007138">
    <property type="entry name" value="ABM_dom"/>
</dbReference>
<dbReference type="STRING" id="123899.SAMEA3906487_04206"/>
<protein>
    <submittedName>
        <fullName evidence="2">Monooxygenase</fullName>
    </submittedName>
</protein>
<dbReference type="KEGG" id="btrm:SAMEA390648704206"/>
<dbReference type="Pfam" id="PF03992">
    <property type="entry name" value="ABM"/>
    <property type="match status" value="1"/>
</dbReference>